<name>A0ABY4BFC4_9BACT</name>
<evidence type="ECO:0000256" key="7">
    <source>
        <dbReference type="SAM" id="Phobius"/>
    </source>
</evidence>
<evidence type="ECO:0000313" key="9">
    <source>
        <dbReference type="EMBL" id="UOE36701.1"/>
    </source>
</evidence>
<feature type="transmembrane region" description="Helical" evidence="7">
    <location>
        <begin position="65"/>
        <end position="85"/>
    </location>
</feature>
<feature type="transmembrane region" description="Helical" evidence="7">
    <location>
        <begin position="121"/>
        <end position="142"/>
    </location>
</feature>
<evidence type="ECO:0000256" key="4">
    <source>
        <dbReference type="ARBA" id="ARBA00022989"/>
    </source>
</evidence>
<proteinExistence type="predicted"/>
<accession>A0ABY4BFC4</accession>
<dbReference type="SUPFAM" id="SSF103481">
    <property type="entry name" value="Multidrug resistance efflux transporter EmrE"/>
    <property type="match status" value="2"/>
</dbReference>
<keyword evidence="5 7" id="KW-0472">Membrane</keyword>
<feature type="transmembrane region" description="Helical" evidence="7">
    <location>
        <begin position="148"/>
        <end position="165"/>
    </location>
</feature>
<evidence type="ECO:0000256" key="2">
    <source>
        <dbReference type="ARBA" id="ARBA00022475"/>
    </source>
</evidence>
<evidence type="ECO:0000256" key="5">
    <source>
        <dbReference type="ARBA" id="ARBA00023136"/>
    </source>
</evidence>
<feature type="domain" description="EamA" evidence="8">
    <location>
        <begin position="146"/>
        <end position="278"/>
    </location>
</feature>
<feature type="transmembrane region" description="Helical" evidence="7">
    <location>
        <begin position="238"/>
        <end position="257"/>
    </location>
</feature>
<dbReference type="Proteomes" id="UP000831390">
    <property type="component" value="Plasmid unnamed3"/>
</dbReference>
<evidence type="ECO:0000313" key="10">
    <source>
        <dbReference type="Proteomes" id="UP000831390"/>
    </source>
</evidence>
<dbReference type="PANTHER" id="PTHR42920">
    <property type="entry name" value="OS03G0707200 PROTEIN-RELATED"/>
    <property type="match status" value="1"/>
</dbReference>
<evidence type="ECO:0000256" key="6">
    <source>
        <dbReference type="SAM" id="MobiDB-lite"/>
    </source>
</evidence>
<dbReference type="EMBL" id="CP094537">
    <property type="protein sequence ID" value="UOE36701.1"/>
    <property type="molecule type" value="Genomic_DNA"/>
</dbReference>
<dbReference type="RefSeq" id="WP_243520826.1">
    <property type="nucleotide sequence ID" value="NZ_CP094537.1"/>
</dbReference>
<dbReference type="Pfam" id="PF00892">
    <property type="entry name" value="EamA"/>
    <property type="match status" value="2"/>
</dbReference>
<feature type="transmembrane region" description="Helical" evidence="7">
    <location>
        <begin position="263"/>
        <end position="281"/>
    </location>
</feature>
<keyword evidence="3 7" id="KW-0812">Transmembrane</keyword>
<keyword evidence="9" id="KW-0614">Plasmid</keyword>
<reference evidence="9 10" key="1">
    <citation type="submission" date="2022-03" db="EMBL/GenBank/DDBJ databases">
        <title>Hymenobactersp. isolated from the air.</title>
        <authorList>
            <person name="Won M."/>
            <person name="Kwon S.-W."/>
        </authorList>
    </citation>
    <scope>NUCLEOTIDE SEQUENCE [LARGE SCALE GENOMIC DNA]</scope>
    <source>
        <strain evidence="9 10">KACC 22596</strain>
        <plasmid evidence="9 10">unnamed3</plasmid>
    </source>
</reference>
<geneLocation type="plasmid" evidence="9 10">
    <name>unnamed3</name>
</geneLocation>
<feature type="transmembrane region" description="Helical" evidence="7">
    <location>
        <begin position="35"/>
        <end position="53"/>
    </location>
</feature>
<sequence>MPKKPLFLGLLILGTAFWGISYSVVKTGVGYADPYSFQTYKFLMAAAAVALLFPRQFAHLRWRTVGWGLLLALPQFLGSTLQTIGLQTTSAANGAFLTGLSVLLVPLGKALLYRQSVAPKMWAACGLALVGLYVVAVPGGWHLHAGDGWILACAVAFAGYVLLGGRTAREPHLMAMLVVQLLGCAGLARLSGWGAGYALAVPTAGAFWQAVGFTALLATAYGYGVQHYAQQYLSEEKVALTHLGEPLFAALAGAVLLHEALTPRTVLGGLLIFGAMVLAEVQLRGWGRRPKPAKAPVPPLPNSTLPSLP</sequence>
<keyword evidence="2" id="KW-1003">Cell membrane</keyword>
<dbReference type="PANTHER" id="PTHR42920:SF5">
    <property type="entry name" value="EAMA DOMAIN-CONTAINING PROTEIN"/>
    <property type="match status" value="1"/>
</dbReference>
<evidence type="ECO:0000256" key="1">
    <source>
        <dbReference type="ARBA" id="ARBA00004651"/>
    </source>
</evidence>
<gene>
    <name evidence="9" type="ORF">MTP16_24750</name>
</gene>
<feature type="domain" description="EamA" evidence="8">
    <location>
        <begin position="10"/>
        <end position="136"/>
    </location>
</feature>
<keyword evidence="4 7" id="KW-1133">Transmembrane helix</keyword>
<feature type="transmembrane region" description="Helical" evidence="7">
    <location>
        <begin position="91"/>
        <end position="112"/>
    </location>
</feature>
<protein>
    <submittedName>
        <fullName evidence="9">DMT family transporter</fullName>
    </submittedName>
</protein>
<dbReference type="InterPro" id="IPR000620">
    <property type="entry name" value="EamA_dom"/>
</dbReference>
<evidence type="ECO:0000259" key="8">
    <source>
        <dbReference type="Pfam" id="PF00892"/>
    </source>
</evidence>
<feature type="region of interest" description="Disordered" evidence="6">
    <location>
        <begin position="289"/>
        <end position="309"/>
    </location>
</feature>
<feature type="transmembrane region" description="Helical" evidence="7">
    <location>
        <begin position="206"/>
        <end position="226"/>
    </location>
</feature>
<comment type="subcellular location">
    <subcellularLocation>
        <location evidence="1">Cell membrane</location>
        <topology evidence="1">Multi-pass membrane protein</topology>
    </subcellularLocation>
</comment>
<feature type="transmembrane region" description="Helical" evidence="7">
    <location>
        <begin position="177"/>
        <end position="200"/>
    </location>
</feature>
<keyword evidence="10" id="KW-1185">Reference proteome</keyword>
<dbReference type="InterPro" id="IPR037185">
    <property type="entry name" value="EmrE-like"/>
</dbReference>
<organism evidence="9 10">
    <name type="scientific">Hymenobacter monticola</name>
    <dbReference type="NCBI Taxonomy" id="1705399"/>
    <lineage>
        <taxon>Bacteria</taxon>
        <taxon>Pseudomonadati</taxon>
        <taxon>Bacteroidota</taxon>
        <taxon>Cytophagia</taxon>
        <taxon>Cytophagales</taxon>
        <taxon>Hymenobacteraceae</taxon>
        <taxon>Hymenobacter</taxon>
    </lineage>
</organism>
<dbReference type="InterPro" id="IPR051258">
    <property type="entry name" value="Diverse_Substrate_Transporter"/>
</dbReference>
<evidence type="ECO:0000256" key="3">
    <source>
        <dbReference type="ARBA" id="ARBA00022692"/>
    </source>
</evidence>